<keyword evidence="4" id="KW-0808">Transferase</keyword>
<dbReference type="InterPro" id="IPR050351">
    <property type="entry name" value="BphY/WalK/GraS-like"/>
</dbReference>
<dbReference type="AlphaFoldDB" id="A0A2T1D904"/>
<dbReference type="EMBL" id="PVWG01000035">
    <property type="protein sequence ID" value="PSB16923.1"/>
    <property type="molecule type" value="Genomic_DNA"/>
</dbReference>
<dbReference type="InterPro" id="IPR003594">
    <property type="entry name" value="HATPase_dom"/>
</dbReference>
<keyword evidence="6" id="KW-0902">Two-component regulatory system</keyword>
<evidence type="ECO:0000256" key="4">
    <source>
        <dbReference type="ARBA" id="ARBA00022679"/>
    </source>
</evidence>
<dbReference type="SMART" id="SM00387">
    <property type="entry name" value="HATPase_c"/>
    <property type="match status" value="1"/>
</dbReference>
<evidence type="ECO:0000313" key="8">
    <source>
        <dbReference type="EMBL" id="PSB16923.1"/>
    </source>
</evidence>
<dbReference type="Gene3D" id="3.30.565.10">
    <property type="entry name" value="Histidine kinase-like ATPase, C-terminal domain"/>
    <property type="match status" value="1"/>
</dbReference>
<dbReference type="GO" id="GO:0004721">
    <property type="term" value="F:phosphoprotein phosphatase activity"/>
    <property type="evidence" value="ECO:0007669"/>
    <property type="project" value="TreeGrafter"/>
</dbReference>
<dbReference type="InterPro" id="IPR004358">
    <property type="entry name" value="Sig_transdc_His_kin-like_C"/>
</dbReference>
<evidence type="ECO:0000313" key="9">
    <source>
        <dbReference type="Proteomes" id="UP000238634"/>
    </source>
</evidence>
<dbReference type="GO" id="GO:0000155">
    <property type="term" value="F:phosphorelay sensor kinase activity"/>
    <property type="evidence" value="ECO:0007669"/>
    <property type="project" value="TreeGrafter"/>
</dbReference>
<dbReference type="InterPro" id="IPR005467">
    <property type="entry name" value="His_kinase_dom"/>
</dbReference>
<evidence type="ECO:0000256" key="6">
    <source>
        <dbReference type="ARBA" id="ARBA00023012"/>
    </source>
</evidence>
<sequence length="194" mass="21893">MQQAEPGSEVQQSLSNLLDEVRRLSGIVRKLLLLSLADAGQMSLYRVEVDLSRLLIEMLEDIELLAPHLDLQTEIADRLFVQGDHDLLVQVLQNLISNAIKYNLPNGWIRIVARRQNSVILMTISNRSNEILANDRHRIFDRFHRGDPARTRKIEGLGLGLSLAREIVQAHNGHLTLDMTPPGETAFTLTLPTH</sequence>
<reference evidence="8 9" key="1">
    <citation type="submission" date="2018-02" db="EMBL/GenBank/DDBJ databases">
        <authorList>
            <person name="Cohen D.B."/>
            <person name="Kent A.D."/>
        </authorList>
    </citation>
    <scope>NUCLEOTIDE SEQUENCE [LARGE SCALE GENOMIC DNA]</scope>
    <source>
        <strain evidence="8 9">ULC007</strain>
    </source>
</reference>
<reference evidence="8 9" key="2">
    <citation type="submission" date="2018-03" db="EMBL/GenBank/DDBJ databases">
        <title>The ancient ancestry and fast evolution of plastids.</title>
        <authorList>
            <person name="Moore K.R."/>
            <person name="Magnabosco C."/>
            <person name="Momper L."/>
            <person name="Gold D.A."/>
            <person name="Bosak T."/>
            <person name="Fournier G.P."/>
        </authorList>
    </citation>
    <scope>NUCLEOTIDE SEQUENCE [LARGE SCALE GENOMIC DNA]</scope>
    <source>
        <strain evidence="8 9">ULC007</strain>
    </source>
</reference>
<dbReference type="GO" id="GO:0016036">
    <property type="term" value="P:cellular response to phosphate starvation"/>
    <property type="evidence" value="ECO:0007669"/>
    <property type="project" value="TreeGrafter"/>
</dbReference>
<dbReference type="FunFam" id="3.30.565.10:FF:000006">
    <property type="entry name" value="Sensor histidine kinase WalK"/>
    <property type="match status" value="1"/>
</dbReference>
<dbReference type="GO" id="GO:0005886">
    <property type="term" value="C:plasma membrane"/>
    <property type="evidence" value="ECO:0007669"/>
    <property type="project" value="TreeGrafter"/>
</dbReference>
<gene>
    <name evidence="8" type="ORF">C7B65_20330</name>
</gene>
<comment type="catalytic activity">
    <reaction evidence="1">
        <text>ATP + protein L-histidine = ADP + protein N-phospho-L-histidine.</text>
        <dbReference type="EC" id="2.7.13.3"/>
    </reaction>
</comment>
<name>A0A2T1D904_9CYAN</name>
<evidence type="ECO:0000256" key="5">
    <source>
        <dbReference type="ARBA" id="ARBA00022777"/>
    </source>
</evidence>
<dbReference type="PRINTS" id="PR00344">
    <property type="entry name" value="BCTRLSENSOR"/>
</dbReference>
<organism evidence="8 9">
    <name type="scientific">Phormidesmis priestleyi ULC007</name>
    <dbReference type="NCBI Taxonomy" id="1920490"/>
    <lineage>
        <taxon>Bacteria</taxon>
        <taxon>Bacillati</taxon>
        <taxon>Cyanobacteriota</taxon>
        <taxon>Cyanophyceae</taxon>
        <taxon>Leptolyngbyales</taxon>
        <taxon>Leptolyngbyaceae</taxon>
        <taxon>Phormidesmis</taxon>
    </lineage>
</organism>
<dbReference type="SUPFAM" id="SSF55874">
    <property type="entry name" value="ATPase domain of HSP90 chaperone/DNA topoisomerase II/histidine kinase"/>
    <property type="match status" value="1"/>
</dbReference>
<dbReference type="STRING" id="1920490.GCA_001895925_02033"/>
<feature type="domain" description="Histidine kinase" evidence="7">
    <location>
        <begin position="1"/>
        <end position="194"/>
    </location>
</feature>
<evidence type="ECO:0000256" key="3">
    <source>
        <dbReference type="ARBA" id="ARBA00022553"/>
    </source>
</evidence>
<accession>A0A2T1D904</accession>
<keyword evidence="5" id="KW-0418">Kinase</keyword>
<dbReference type="CDD" id="cd00075">
    <property type="entry name" value="HATPase"/>
    <property type="match status" value="1"/>
</dbReference>
<dbReference type="Pfam" id="PF02518">
    <property type="entry name" value="HATPase_c"/>
    <property type="match status" value="1"/>
</dbReference>
<keyword evidence="3" id="KW-0597">Phosphoprotein</keyword>
<dbReference type="OrthoDB" id="9763461at2"/>
<comment type="caution">
    <text evidence="8">The sequence shown here is derived from an EMBL/GenBank/DDBJ whole genome shotgun (WGS) entry which is preliminary data.</text>
</comment>
<dbReference type="EC" id="2.7.13.3" evidence="2"/>
<evidence type="ECO:0000259" key="7">
    <source>
        <dbReference type="PROSITE" id="PS50109"/>
    </source>
</evidence>
<evidence type="ECO:0000256" key="2">
    <source>
        <dbReference type="ARBA" id="ARBA00012438"/>
    </source>
</evidence>
<dbReference type="InterPro" id="IPR036890">
    <property type="entry name" value="HATPase_C_sf"/>
</dbReference>
<dbReference type="PANTHER" id="PTHR45453">
    <property type="entry name" value="PHOSPHATE REGULON SENSOR PROTEIN PHOR"/>
    <property type="match status" value="1"/>
</dbReference>
<dbReference type="Proteomes" id="UP000238634">
    <property type="component" value="Unassembled WGS sequence"/>
</dbReference>
<evidence type="ECO:0000256" key="1">
    <source>
        <dbReference type="ARBA" id="ARBA00000085"/>
    </source>
</evidence>
<proteinExistence type="predicted"/>
<dbReference type="PANTHER" id="PTHR45453:SF1">
    <property type="entry name" value="PHOSPHATE REGULON SENSOR PROTEIN PHOR"/>
    <property type="match status" value="1"/>
</dbReference>
<dbReference type="PROSITE" id="PS50109">
    <property type="entry name" value="HIS_KIN"/>
    <property type="match status" value="1"/>
</dbReference>
<keyword evidence="9" id="KW-1185">Reference proteome</keyword>
<protein>
    <recommendedName>
        <fullName evidence="2">histidine kinase</fullName>
        <ecNumber evidence="2">2.7.13.3</ecNumber>
    </recommendedName>
</protein>